<dbReference type="RefSeq" id="WP_067875760.1">
    <property type="nucleotide sequence ID" value="NZ_CP013979.1"/>
</dbReference>
<reference evidence="1 2" key="1">
    <citation type="journal article" date="2016" name="Int. J. Syst. Evol. Microbiol.">
        <title>Agromyces aureus sp. nov., isolated from the rhizosphere of Salix caprea L. grown in a heavy-metal-contaminated soil.</title>
        <authorList>
            <person name="Corretto E."/>
            <person name="Antonielli L."/>
            <person name="Sessitsch A."/>
            <person name="Compant S."/>
            <person name="Gorfer M."/>
            <person name="Kuffner M."/>
            <person name="Brader G."/>
        </authorList>
    </citation>
    <scope>NUCLEOTIDE SEQUENCE [LARGE SCALE GENOMIC DNA]</scope>
    <source>
        <strain evidence="1 2">AR33</strain>
    </source>
</reference>
<accession>A0A191WEV2</accession>
<dbReference type="KEGG" id="agy:ATC03_08835"/>
<evidence type="ECO:0000313" key="1">
    <source>
        <dbReference type="EMBL" id="ANJ26805.1"/>
    </source>
</evidence>
<dbReference type="AlphaFoldDB" id="A0A191WEV2"/>
<organism evidence="1 2">
    <name type="scientific">Agromyces aureus</name>
    <dbReference type="NCBI Taxonomy" id="453304"/>
    <lineage>
        <taxon>Bacteria</taxon>
        <taxon>Bacillati</taxon>
        <taxon>Actinomycetota</taxon>
        <taxon>Actinomycetes</taxon>
        <taxon>Micrococcales</taxon>
        <taxon>Microbacteriaceae</taxon>
        <taxon>Agromyces</taxon>
    </lineage>
</organism>
<protein>
    <submittedName>
        <fullName evidence="1">Uncharacterized protein</fullName>
    </submittedName>
</protein>
<sequence>MTDDFLNVIERPCARQCVRAATEADPQILPATHGRYCSRCWGRIDQALIQAPELTEHILGNVTSTGQAGGERVDATKDAPLPFNEGAFADANELYSLLAYWCGIWADYLEVHTPAPAKRAWRRKSGTVVGLPAGTTPQIGARDVGLMTRWLRERLDNILDLAPEDVDEFDEAIRDVWRMNTRWPRIEKPRYSDLECPASECEAKIAVYPPAEAGGTKSVACDGGHYYSEEEFDELTVQLIAQRLERARLARKAGRQRQSAGRTDQQKADDVRAALWQKYGWVDGKPGEESA</sequence>
<keyword evidence="2" id="KW-1185">Reference proteome</keyword>
<proteinExistence type="predicted"/>
<name>A0A191WEV2_9MICO</name>
<gene>
    <name evidence="1" type="ORF">ATC03_08835</name>
</gene>
<dbReference type="EMBL" id="CP013979">
    <property type="protein sequence ID" value="ANJ26805.1"/>
    <property type="molecule type" value="Genomic_DNA"/>
</dbReference>
<dbReference type="Proteomes" id="UP000078437">
    <property type="component" value="Chromosome"/>
</dbReference>
<evidence type="ECO:0000313" key="2">
    <source>
        <dbReference type="Proteomes" id="UP000078437"/>
    </source>
</evidence>
<reference evidence="2" key="2">
    <citation type="submission" date="2016-01" db="EMBL/GenBank/DDBJ databases">
        <title>Complete genome sequence of Agromyces aureus AR33T and comparison with related organisms.</title>
        <authorList>
            <person name="Corretto E."/>
            <person name="Antonielli L."/>
            <person name="Sessitsch A."/>
            <person name="Brader G."/>
        </authorList>
    </citation>
    <scope>NUCLEOTIDE SEQUENCE [LARGE SCALE GENOMIC DNA]</scope>
    <source>
        <strain evidence="2">AR33</strain>
    </source>
</reference>
<dbReference type="OrthoDB" id="5126382at2"/>